<evidence type="ECO:0000256" key="9">
    <source>
        <dbReference type="ARBA" id="ARBA00022840"/>
    </source>
</evidence>
<keyword evidence="6" id="KW-0808">Transferase</keyword>
<keyword evidence="17" id="KW-1185">Reference proteome</keyword>
<dbReference type="InterPro" id="IPR050736">
    <property type="entry name" value="Sensor_HK_Regulatory"/>
</dbReference>
<dbReference type="SMART" id="SM00091">
    <property type="entry name" value="PAS"/>
    <property type="match status" value="3"/>
</dbReference>
<keyword evidence="4" id="KW-1003">Cell membrane</keyword>
<evidence type="ECO:0000256" key="1">
    <source>
        <dbReference type="ARBA" id="ARBA00000085"/>
    </source>
</evidence>
<dbReference type="OrthoDB" id="342253at2157"/>
<evidence type="ECO:0000256" key="2">
    <source>
        <dbReference type="ARBA" id="ARBA00004236"/>
    </source>
</evidence>
<evidence type="ECO:0000256" key="12">
    <source>
        <dbReference type="SAM" id="MobiDB-lite"/>
    </source>
</evidence>
<dbReference type="Proteomes" id="UP000198535">
    <property type="component" value="Unassembled WGS sequence"/>
</dbReference>
<feature type="domain" description="PAS" evidence="14">
    <location>
        <begin position="1"/>
        <end position="42"/>
    </location>
</feature>
<dbReference type="InterPro" id="IPR036890">
    <property type="entry name" value="HATPase_C_sf"/>
</dbReference>
<protein>
    <recommendedName>
        <fullName evidence="3">histidine kinase</fullName>
        <ecNumber evidence="3">2.7.13.3</ecNumber>
    </recommendedName>
</protein>
<gene>
    <name evidence="16" type="ORF">SAMN04488696_0418</name>
</gene>
<dbReference type="FunFam" id="3.30.565.10:FF:000023">
    <property type="entry name" value="PAS domain-containing sensor histidine kinase"/>
    <property type="match status" value="1"/>
</dbReference>
<feature type="compositionally biased region" description="Basic and acidic residues" evidence="12">
    <location>
        <begin position="604"/>
        <end position="613"/>
    </location>
</feature>
<dbReference type="AlphaFoldDB" id="A0A1I4P2V3"/>
<dbReference type="SMART" id="SM00086">
    <property type="entry name" value="PAC"/>
    <property type="match status" value="3"/>
</dbReference>
<evidence type="ECO:0000256" key="8">
    <source>
        <dbReference type="ARBA" id="ARBA00022777"/>
    </source>
</evidence>
<dbReference type="CDD" id="cd00082">
    <property type="entry name" value="HisKA"/>
    <property type="match status" value="1"/>
</dbReference>
<evidence type="ECO:0000256" key="4">
    <source>
        <dbReference type="ARBA" id="ARBA00022475"/>
    </source>
</evidence>
<keyword evidence="5" id="KW-0597">Phosphoprotein</keyword>
<dbReference type="InterPro" id="IPR035965">
    <property type="entry name" value="PAS-like_dom_sf"/>
</dbReference>
<dbReference type="InterPro" id="IPR004358">
    <property type="entry name" value="Sig_transdc_His_kin-like_C"/>
</dbReference>
<dbReference type="SUPFAM" id="SSF47384">
    <property type="entry name" value="Homodimeric domain of signal transducing histidine kinase"/>
    <property type="match status" value="1"/>
</dbReference>
<dbReference type="PANTHER" id="PTHR43711">
    <property type="entry name" value="TWO-COMPONENT HISTIDINE KINASE"/>
    <property type="match status" value="1"/>
</dbReference>
<dbReference type="InterPro" id="IPR036097">
    <property type="entry name" value="HisK_dim/P_sf"/>
</dbReference>
<dbReference type="CDD" id="cd16922">
    <property type="entry name" value="HATPase_EvgS-ArcB-TorS-like"/>
    <property type="match status" value="1"/>
</dbReference>
<keyword evidence="8" id="KW-0418">Kinase</keyword>
<dbReference type="Pfam" id="PF02518">
    <property type="entry name" value="HATPase_c"/>
    <property type="match status" value="1"/>
</dbReference>
<dbReference type="GO" id="GO:0005524">
    <property type="term" value="F:ATP binding"/>
    <property type="evidence" value="ECO:0007669"/>
    <property type="project" value="UniProtKB-KW"/>
</dbReference>
<dbReference type="NCBIfam" id="TIGR00229">
    <property type="entry name" value="sensory_box"/>
    <property type="match status" value="3"/>
</dbReference>
<evidence type="ECO:0000256" key="11">
    <source>
        <dbReference type="ARBA" id="ARBA00023136"/>
    </source>
</evidence>
<dbReference type="InterPro" id="IPR000700">
    <property type="entry name" value="PAS-assoc_C"/>
</dbReference>
<comment type="subcellular location">
    <subcellularLocation>
        <location evidence="2">Cell membrane</location>
    </subcellularLocation>
</comment>
<dbReference type="GO" id="GO:0000155">
    <property type="term" value="F:phosphorelay sensor kinase activity"/>
    <property type="evidence" value="ECO:0007669"/>
    <property type="project" value="InterPro"/>
</dbReference>
<dbReference type="FunFam" id="1.10.287.130:FF:000038">
    <property type="entry name" value="Sensory transduction histidine kinase"/>
    <property type="match status" value="1"/>
</dbReference>
<dbReference type="STRING" id="487685.SAMN04488696_0418"/>
<dbReference type="PROSITE" id="PS50112">
    <property type="entry name" value="PAS"/>
    <property type="match status" value="2"/>
</dbReference>
<dbReference type="Pfam" id="PF08448">
    <property type="entry name" value="PAS_4"/>
    <property type="match status" value="2"/>
</dbReference>
<dbReference type="SUPFAM" id="SSF55785">
    <property type="entry name" value="PYP-like sensor domain (PAS domain)"/>
    <property type="match status" value="3"/>
</dbReference>
<dbReference type="InterPro" id="IPR001610">
    <property type="entry name" value="PAC"/>
</dbReference>
<evidence type="ECO:0000256" key="7">
    <source>
        <dbReference type="ARBA" id="ARBA00022741"/>
    </source>
</evidence>
<dbReference type="EMBL" id="FOUJ01000001">
    <property type="protein sequence ID" value="SFM21995.1"/>
    <property type="molecule type" value="Genomic_DNA"/>
</dbReference>
<dbReference type="PANTHER" id="PTHR43711:SF31">
    <property type="entry name" value="HISTIDINE KINASE"/>
    <property type="match status" value="1"/>
</dbReference>
<dbReference type="InterPro" id="IPR005467">
    <property type="entry name" value="His_kinase_dom"/>
</dbReference>
<keyword evidence="11" id="KW-0472">Membrane</keyword>
<reference evidence="17" key="1">
    <citation type="submission" date="2016-10" db="EMBL/GenBank/DDBJ databases">
        <authorList>
            <person name="Varghese N."/>
            <person name="Submissions S."/>
        </authorList>
    </citation>
    <scope>NUCLEOTIDE SEQUENCE [LARGE SCALE GENOMIC DNA]</scope>
    <source>
        <strain evidence="17">Mob M</strain>
    </source>
</reference>
<feature type="domain" description="PAS" evidence="14">
    <location>
        <begin position="241"/>
        <end position="311"/>
    </location>
</feature>
<evidence type="ECO:0000256" key="3">
    <source>
        <dbReference type="ARBA" id="ARBA00012438"/>
    </source>
</evidence>
<keyword evidence="9" id="KW-0067">ATP-binding</keyword>
<evidence type="ECO:0000313" key="16">
    <source>
        <dbReference type="EMBL" id="SFM21995.1"/>
    </source>
</evidence>
<dbReference type="EC" id="2.7.13.3" evidence="3"/>
<dbReference type="SUPFAM" id="SSF55874">
    <property type="entry name" value="ATPase domain of HSP90 chaperone/DNA topoisomerase II/histidine kinase"/>
    <property type="match status" value="1"/>
</dbReference>
<evidence type="ECO:0000259" key="13">
    <source>
        <dbReference type="PROSITE" id="PS50109"/>
    </source>
</evidence>
<dbReference type="InterPro" id="IPR013656">
    <property type="entry name" value="PAS_4"/>
</dbReference>
<evidence type="ECO:0000313" key="17">
    <source>
        <dbReference type="Proteomes" id="UP000198535"/>
    </source>
</evidence>
<dbReference type="Gene3D" id="1.10.287.130">
    <property type="match status" value="1"/>
</dbReference>
<dbReference type="Gene3D" id="3.30.565.10">
    <property type="entry name" value="Histidine kinase-like ATPase, C-terminal domain"/>
    <property type="match status" value="1"/>
</dbReference>
<evidence type="ECO:0000259" key="14">
    <source>
        <dbReference type="PROSITE" id="PS50112"/>
    </source>
</evidence>
<keyword evidence="10" id="KW-0902">Two-component regulatory system</keyword>
<dbReference type="SMART" id="SM00388">
    <property type="entry name" value="HisKA"/>
    <property type="match status" value="1"/>
</dbReference>
<dbReference type="InterPro" id="IPR003594">
    <property type="entry name" value="HATPase_dom"/>
</dbReference>
<evidence type="ECO:0000256" key="6">
    <source>
        <dbReference type="ARBA" id="ARBA00022679"/>
    </source>
</evidence>
<name>A0A1I4P2V3_9EURY</name>
<dbReference type="Pfam" id="PF00512">
    <property type="entry name" value="HisKA"/>
    <property type="match status" value="1"/>
</dbReference>
<dbReference type="Pfam" id="PF13426">
    <property type="entry name" value="PAS_9"/>
    <property type="match status" value="1"/>
</dbReference>
<evidence type="ECO:0000256" key="10">
    <source>
        <dbReference type="ARBA" id="ARBA00023012"/>
    </source>
</evidence>
<evidence type="ECO:0000256" key="5">
    <source>
        <dbReference type="ARBA" id="ARBA00022553"/>
    </source>
</evidence>
<feature type="domain" description="PAC" evidence="15">
    <location>
        <begin position="188"/>
        <end position="240"/>
    </location>
</feature>
<dbReference type="PRINTS" id="PR00344">
    <property type="entry name" value="BCTRLSENSOR"/>
</dbReference>
<feature type="domain" description="PAC" evidence="15">
    <location>
        <begin position="314"/>
        <end position="366"/>
    </location>
</feature>
<dbReference type="PROSITE" id="PS50113">
    <property type="entry name" value="PAC"/>
    <property type="match status" value="2"/>
</dbReference>
<dbReference type="InterPro" id="IPR003661">
    <property type="entry name" value="HisK_dim/P_dom"/>
</dbReference>
<keyword evidence="7" id="KW-0547">Nucleotide-binding</keyword>
<dbReference type="InterPro" id="IPR000014">
    <property type="entry name" value="PAS"/>
</dbReference>
<dbReference type="CDD" id="cd00130">
    <property type="entry name" value="PAS"/>
    <property type="match status" value="3"/>
</dbReference>
<accession>A0A1I4P2V3</accession>
<dbReference type="Gene3D" id="3.30.450.20">
    <property type="entry name" value="PAS domain"/>
    <property type="match status" value="3"/>
</dbReference>
<evidence type="ECO:0000259" key="15">
    <source>
        <dbReference type="PROSITE" id="PS50113"/>
    </source>
</evidence>
<comment type="catalytic activity">
    <reaction evidence="1">
        <text>ATP + protein L-histidine = ADP + protein N-phospho-L-histidine.</text>
        <dbReference type="EC" id="2.7.13.3"/>
    </reaction>
</comment>
<dbReference type="PROSITE" id="PS50109">
    <property type="entry name" value="HIS_KIN"/>
    <property type="match status" value="1"/>
</dbReference>
<dbReference type="SMART" id="SM00387">
    <property type="entry name" value="HATPase_c"/>
    <property type="match status" value="1"/>
</dbReference>
<dbReference type="GO" id="GO:0005886">
    <property type="term" value="C:plasma membrane"/>
    <property type="evidence" value="ECO:0007669"/>
    <property type="project" value="UniProtKB-SubCell"/>
</dbReference>
<feature type="domain" description="Histidine kinase" evidence="13">
    <location>
        <begin position="384"/>
        <end position="603"/>
    </location>
</feature>
<proteinExistence type="predicted"/>
<organism evidence="16 17">
    <name type="scientific">Methanolobus profundi</name>
    <dbReference type="NCBI Taxonomy" id="487685"/>
    <lineage>
        <taxon>Archaea</taxon>
        <taxon>Methanobacteriati</taxon>
        <taxon>Methanobacteriota</taxon>
        <taxon>Stenosarchaea group</taxon>
        <taxon>Methanomicrobia</taxon>
        <taxon>Methanosarcinales</taxon>
        <taxon>Methanosarcinaceae</taxon>
        <taxon>Methanolobus</taxon>
    </lineage>
</organism>
<sequence>MLFERASSAIVIHREGQILDANASACELFGYNSEGLKGQDLLSFVEGSGEEIRNIIPNGTSRSELRIQKADSTLIDVEVSSFNIDDDGSVQGAIIRDITEFLDARKTLQDNLRFIGTLLDTIPSPIYYKDRNNVYIGCNKAFSKDIIGVPKEDIIGKNLFDFSHAIPLDTASVYHKFDMELMLKGGTQRYEGTVRKADGKAGDFIFNKAVYTDYTGKINGIVGVMLEVTDYKKAVQSLLEKTSLLEGLLRSVPDMVFFKDRKGVYLGSNPVFSEYVGIPMDDIIGKTDFELFDQETAEFFREKDRAVIESGSSRRNEEWVDYPDGSRVLLETFKAPLRMPDGNIIGSLGIGRDITGRKLAEHSILEAKIAAEVANRTKNEFIANMSHELRTPLNSIIGFSDVLAEGISGDLNNEQARYVSHISNSGKHLLGIINSIIDISKIENGKVELYYELVDIIDLINESIDLLTPLAEQKSIVIQVEDRSASRMCIIGKTQISQVLYNLIGNAIKFTHPGGSVTITIDEEEDVFSISVTDTGIGIPHDHLEDIFLPFKQVDSQKSRRYSGTGLGLALVREFVEIHGGHVKVESEPEKGSTFSFTVPKKVTKNEDRPKSL</sequence>
<feature type="region of interest" description="Disordered" evidence="12">
    <location>
        <begin position="588"/>
        <end position="613"/>
    </location>
</feature>